<evidence type="ECO:0000313" key="15">
    <source>
        <dbReference type="EMBL" id="KAK1361388.1"/>
    </source>
</evidence>
<dbReference type="GO" id="GO:0034976">
    <property type="term" value="P:response to endoplasmic reticulum stress"/>
    <property type="evidence" value="ECO:0007669"/>
    <property type="project" value="TreeGrafter"/>
</dbReference>
<keyword evidence="16" id="KW-1185">Reference proteome</keyword>
<dbReference type="Gene3D" id="3.40.30.10">
    <property type="entry name" value="Glutaredoxin"/>
    <property type="match status" value="4"/>
</dbReference>
<dbReference type="EMBL" id="JAUIZM010000010">
    <property type="protein sequence ID" value="KAK1361388.1"/>
    <property type="molecule type" value="Genomic_DNA"/>
</dbReference>
<gene>
    <name evidence="15" type="ORF">POM88_045862</name>
</gene>
<evidence type="ECO:0000256" key="6">
    <source>
        <dbReference type="ARBA" id="ARBA00022737"/>
    </source>
</evidence>
<dbReference type="PRINTS" id="PR00421">
    <property type="entry name" value="THIOREDOXIN"/>
</dbReference>
<dbReference type="InterPro" id="IPR005788">
    <property type="entry name" value="PDI_thioredoxin-like_dom"/>
</dbReference>
<dbReference type="GO" id="GO:0006457">
    <property type="term" value="P:protein folding"/>
    <property type="evidence" value="ECO:0007669"/>
    <property type="project" value="TreeGrafter"/>
</dbReference>
<dbReference type="GO" id="GO:0003756">
    <property type="term" value="F:protein disulfide isomerase activity"/>
    <property type="evidence" value="ECO:0007669"/>
    <property type="project" value="UniProtKB-EC"/>
</dbReference>
<dbReference type="InterPro" id="IPR036249">
    <property type="entry name" value="Thioredoxin-like_sf"/>
</dbReference>
<evidence type="ECO:0000313" key="16">
    <source>
        <dbReference type="Proteomes" id="UP001237642"/>
    </source>
</evidence>
<evidence type="ECO:0000256" key="10">
    <source>
        <dbReference type="ARBA" id="ARBA00023284"/>
    </source>
</evidence>
<keyword evidence="6" id="KW-0677">Repeat</keyword>
<comment type="similarity">
    <text evidence="3 12">Belongs to the protein disulfide isomerase family.</text>
</comment>
<dbReference type="Proteomes" id="UP001237642">
    <property type="component" value="Unassembled WGS sequence"/>
</dbReference>
<keyword evidence="8 11" id="KW-1015">Disulfide bond</keyword>
<dbReference type="InterPro" id="IPR005792">
    <property type="entry name" value="Prot_disulphide_isomerase"/>
</dbReference>
<dbReference type="CDD" id="cd02961">
    <property type="entry name" value="PDI_a_family"/>
    <property type="match status" value="1"/>
</dbReference>
<feature type="disulfide bond" description="Redox-active" evidence="11">
    <location>
        <begin position="53"/>
        <end position="56"/>
    </location>
</feature>
<evidence type="ECO:0000256" key="7">
    <source>
        <dbReference type="ARBA" id="ARBA00022824"/>
    </source>
</evidence>
<dbReference type="SUPFAM" id="SSF52833">
    <property type="entry name" value="Thioredoxin-like"/>
    <property type="match status" value="4"/>
</dbReference>
<reference evidence="15" key="1">
    <citation type="submission" date="2023-02" db="EMBL/GenBank/DDBJ databases">
        <title>Genome of toxic invasive species Heracleum sosnowskyi carries increased number of genes despite the absence of recent whole-genome duplications.</title>
        <authorList>
            <person name="Schelkunov M."/>
            <person name="Shtratnikova V."/>
            <person name="Makarenko M."/>
            <person name="Klepikova A."/>
            <person name="Omelchenko D."/>
            <person name="Novikova G."/>
            <person name="Obukhova E."/>
            <person name="Bogdanov V."/>
            <person name="Penin A."/>
            <person name="Logacheva M."/>
        </authorList>
    </citation>
    <scope>NUCLEOTIDE SEQUENCE</scope>
    <source>
        <strain evidence="15">Hsosn_3</strain>
        <tissue evidence="15">Leaf</tissue>
    </source>
</reference>
<dbReference type="InterPro" id="IPR013766">
    <property type="entry name" value="Thioredoxin_domain"/>
</dbReference>
<dbReference type="NCBIfam" id="TIGR01130">
    <property type="entry name" value="ER_PDI_fam"/>
    <property type="match status" value="1"/>
</dbReference>
<evidence type="ECO:0000256" key="8">
    <source>
        <dbReference type="ARBA" id="ARBA00023157"/>
    </source>
</evidence>
<dbReference type="InterPro" id="IPR017937">
    <property type="entry name" value="Thioredoxin_CS"/>
</dbReference>
<dbReference type="FunFam" id="3.40.30.10:FF:000184">
    <property type="entry name" value="Protein disulfide-isomerase"/>
    <property type="match status" value="1"/>
</dbReference>
<dbReference type="PROSITE" id="PS51352">
    <property type="entry name" value="THIOREDOXIN_2"/>
    <property type="match status" value="2"/>
</dbReference>
<comment type="caution">
    <text evidence="15">The sequence shown here is derived from an EMBL/GenBank/DDBJ whole genome shotgun (WGS) entry which is preliminary data.</text>
</comment>
<dbReference type="FunFam" id="3.40.30.10:FF:000152">
    <property type="entry name" value="Protein disulfide-isomerase"/>
    <property type="match status" value="1"/>
</dbReference>
<dbReference type="CDD" id="cd02982">
    <property type="entry name" value="PDI_b'_family"/>
    <property type="match status" value="1"/>
</dbReference>
<evidence type="ECO:0000259" key="14">
    <source>
        <dbReference type="PROSITE" id="PS51352"/>
    </source>
</evidence>
<name>A0AAD8H7B6_9APIA</name>
<evidence type="ECO:0000256" key="5">
    <source>
        <dbReference type="ARBA" id="ARBA00022729"/>
    </source>
</evidence>
<evidence type="ECO:0000256" key="3">
    <source>
        <dbReference type="ARBA" id="ARBA00006347"/>
    </source>
</evidence>
<comment type="subcellular location">
    <subcellularLocation>
        <location evidence="2">Endoplasmic reticulum lumen</location>
    </subcellularLocation>
</comment>
<dbReference type="GO" id="GO:0005788">
    <property type="term" value="C:endoplasmic reticulum lumen"/>
    <property type="evidence" value="ECO:0007669"/>
    <property type="project" value="UniProtKB-SubCell"/>
</dbReference>
<evidence type="ECO:0000256" key="4">
    <source>
        <dbReference type="ARBA" id="ARBA00012723"/>
    </source>
</evidence>
<reference evidence="15" key="2">
    <citation type="submission" date="2023-05" db="EMBL/GenBank/DDBJ databases">
        <authorList>
            <person name="Schelkunov M.I."/>
        </authorList>
    </citation>
    <scope>NUCLEOTIDE SEQUENCE</scope>
    <source>
        <strain evidence="15">Hsosn_3</strain>
        <tissue evidence="15">Leaf</tissue>
    </source>
</reference>
<evidence type="ECO:0000256" key="12">
    <source>
        <dbReference type="RuleBase" id="RU004208"/>
    </source>
</evidence>
<keyword evidence="5 13" id="KW-0732">Signal</keyword>
<evidence type="ECO:0000256" key="9">
    <source>
        <dbReference type="ARBA" id="ARBA00023235"/>
    </source>
</evidence>
<dbReference type="CDD" id="cd02995">
    <property type="entry name" value="PDI_a_PDI_a'_C"/>
    <property type="match status" value="1"/>
</dbReference>
<dbReference type="Pfam" id="PF00085">
    <property type="entry name" value="Thioredoxin"/>
    <property type="match status" value="2"/>
</dbReference>
<feature type="signal peptide" evidence="13">
    <location>
        <begin position="1"/>
        <end position="21"/>
    </location>
</feature>
<keyword evidence="7" id="KW-0256">Endoplasmic reticulum</keyword>
<dbReference type="NCBIfam" id="TIGR01126">
    <property type="entry name" value="pdi_dom"/>
    <property type="match status" value="2"/>
</dbReference>
<evidence type="ECO:0000256" key="1">
    <source>
        <dbReference type="ARBA" id="ARBA00001182"/>
    </source>
</evidence>
<dbReference type="CDD" id="cd02981">
    <property type="entry name" value="PDI_b_family"/>
    <property type="match status" value="1"/>
</dbReference>
<feature type="domain" description="Thioredoxin" evidence="14">
    <location>
        <begin position="348"/>
        <end position="476"/>
    </location>
</feature>
<accession>A0AAD8H7B6</accession>
<proteinExistence type="inferred from homology"/>
<keyword evidence="10 11" id="KW-0676">Redox-active center</keyword>
<feature type="chain" id="PRO_5041781465" description="Protein disulfide-isomerase" evidence="13">
    <location>
        <begin position="22"/>
        <end position="488"/>
    </location>
</feature>
<keyword evidence="9 13" id="KW-0413">Isomerase</keyword>
<evidence type="ECO:0000256" key="2">
    <source>
        <dbReference type="ARBA" id="ARBA00004319"/>
    </source>
</evidence>
<dbReference type="FunFam" id="3.40.30.10:FF:000150">
    <property type="entry name" value="Protein disulfide-isomerase"/>
    <property type="match status" value="1"/>
</dbReference>
<dbReference type="PANTHER" id="PTHR18929:SF132">
    <property type="entry name" value="PROTEIN DISULFIDE-ISOMERASE A3"/>
    <property type="match status" value="1"/>
</dbReference>
<dbReference type="AlphaFoldDB" id="A0AAD8H7B6"/>
<comment type="catalytic activity">
    <reaction evidence="1 13">
        <text>Catalyzes the rearrangement of -S-S- bonds in proteins.</text>
        <dbReference type="EC" id="5.3.4.1"/>
    </reaction>
</comment>
<evidence type="ECO:0000256" key="13">
    <source>
        <dbReference type="RuleBase" id="RU361130"/>
    </source>
</evidence>
<evidence type="ECO:0000256" key="11">
    <source>
        <dbReference type="PIRSR" id="PIRSR605792-51"/>
    </source>
</evidence>
<dbReference type="EC" id="5.3.4.1" evidence="4 13"/>
<organism evidence="15 16">
    <name type="scientific">Heracleum sosnowskyi</name>
    <dbReference type="NCBI Taxonomy" id="360622"/>
    <lineage>
        <taxon>Eukaryota</taxon>
        <taxon>Viridiplantae</taxon>
        <taxon>Streptophyta</taxon>
        <taxon>Embryophyta</taxon>
        <taxon>Tracheophyta</taxon>
        <taxon>Spermatophyta</taxon>
        <taxon>Magnoliopsida</taxon>
        <taxon>eudicotyledons</taxon>
        <taxon>Gunneridae</taxon>
        <taxon>Pentapetalae</taxon>
        <taxon>asterids</taxon>
        <taxon>campanulids</taxon>
        <taxon>Apiales</taxon>
        <taxon>Apiaceae</taxon>
        <taxon>Apioideae</taxon>
        <taxon>apioid superclade</taxon>
        <taxon>Tordylieae</taxon>
        <taxon>Tordyliinae</taxon>
        <taxon>Heracleum</taxon>
    </lineage>
</organism>
<dbReference type="PANTHER" id="PTHR18929">
    <property type="entry name" value="PROTEIN DISULFIDE ISOMERASE"/>
    <property type="match status" value="1"/>
</dbReference>
<dbReference type="PROSITE" id="PS00194">
    <property type="entry name" value="THIOREDOXIN_1"/>
    <property type="match status" value="2"/>
</dbReference>
<feature type="domain" description="Thioredoxin" evidence="14">
    <location>
        <begin position="1"/>
        <end position="135"/>
    </location>
</feature>
<sequence length="488" mass="54618">MASSVPMIVIVLLYFINSIHAKKEFVLTLDSSNFTQSLAKHNFLVVEFYAPWCGHCKKLVPEYEKAASILSSHDPPVVLAKVDANEERNKALARAYQIKGFPTLKIIRNGGTIVQDYKGPRVADGIVTYLKKQSGPASTEIKSIEDAGELIVDNKIAVVGIFPEFSGEKFENFTTLSEELRSEYEFGHTLEAKHLPRGDLSLSGPTVRLFKPFDELVVDFQDFDVDTLEKSVEEASIPIVTLFNKDPSNYPFLAKFFNSPNAKGLLFTNFSSDLFDAFKSKLHDVALQFKGQGIIFLMGDVESSGQAFQIYGLKEEHVPLILIQTTDGQKYLKTHLEPDHIAAWVKDYKDGNVQPFIKSEPVPKVNTEPVKVVVGDNFVDMVSKSEKNVLIEFYAPWCGHCKKLAPILDEVALSFDNDAEIVIAKMDASANDIPSETFDVQGYPTLYFKSASGIISHYQGDRTKKDIISFIQKHRETNVQQTLVKEEL</sequence>
<feature type="disulfide bond" description="Redox-active" evidence="11">
    <location>
        <begin position="398"/>
        <end position="401"/>
    </location>
</feature>
<dbReference type="Pfam" id="PF13848">
    <property type="entry name" value="Thioredoxin_6"/>
    <property type="match status" value="1"/>
</dbReference>
<protein>
    <recommendedName>
        <fullName evidence="4 13">Protein disulfide-isomerase</fullName>
        <ecNumber evidence="4 13">5.3.4.1</ecNumber>
    </recommendedName>
</protein>